<comment type="caution">
    <text evidence="3">The sequence shown here is derived from an EMBL/GenBank/DDBJ whole genome shotgun (WGS) entry which is preliminary data.</text>
</comment>
<dbReference type="EMBL" id="MLAK01000197">
    <property type="protein sequence ID" value="OHT15721.1"/>
    <property type="molecule type" value="Genomic_DNA"/>
</dbReference>
<evidence type="ECO:0000256" key="1">
    <source>
        <dbReference type="SAM" id="Phobius"/>
    </source>
</evidence>
<feature type="transmembrane region" description="Helical" evidence="1">
    <location>
        <begin position="93"/>
        <end position="114"/>
    </location>
</feature>
<dbReference type="RefSeq" id="XP_068368857.1">
    <property type="nucleotide sequence ID" value="XM_068497516.1"/>
</dbReference>
<accession>A0A1J4KWQ5</accession>
<sequence length="372" mass="42405">MFFLFLVVPIFSRTFFEPIEGYCDPYSKKVPCSQSCIFQDGDLDCVDKSHQLLCELPQIYFFIVWGCFLLPPVLSLFFSILCCRGTMPPPCTYIINFVFDTIWSLIVTGIYCIATTEKGFEPQFMIMIMVPTIFLLQGTCAFLIGGLPCCRSLKSQPHYIKNLMRQPVFTRNDLEKYIEQIKTGPPVIQLSGTLAIETTINYMHKGHMRSRKGIQKTPFQEVHPYVSWEETADAVRIPEKKSLLIVLTDVKFAFTEELQMYMKTKAEQMVKEASHGGGTATVQPVDYVQGLTVLMIATPHNSKPKIQKFTSSCFGKFLWMFLGIFGQHSVYESIYCAHLGRMKVKSRKSISAQPDYHCPAYQPDPAAPTFKR</sequence>
<dbReference type="OrthoDB" id="10555396at2759"/>
<keyword evidence="4" id="KW-1185">Reference proteome</keyword>
<keyword evidence="1" id="KW-0472">Membrane</keyword>
<keyword evidence="1" id="KW-0812">Transmembrane</keyword>
<evidence type="ECO:0000256" key="2">
    <source>
        <dbReference type="SAM" id="SignalP"/>
    </source>
</evidence>
<protein>
    <submittedName>
        <fullName evidence="3">Uncharacterized protein</fullName>
    </submittedName>
</protein>
<keyword evidence="2" id="KW-0732">Signal</keyword>
<gene>
    <name evidence="3" type="ORF">TRFO_13888</name>
</gene>
<dbReference type="AlphaFoldDB" id="A0A1J4KWQ5"/>
<organism evidence="3 4">
    <name type="scientific">Tritrichomonas foetus</name>
    <dbReference type="NCBI Taxonomy" id="1144522"/>
    <lineage>
        <taxon>Eukaryota</taxon>
        <taxon>Metamonada</taxon>
        <taxon>Parabasalia</taxon>
        <taxon>Tritrichomonadida</taxon>
        <taxon>Tritrichomonadidae</taxon>
        <taxon>Tritrichomonas</taxon>
    </lineage>
</organism>
<dbReference type="VEuPathDB" id="TrichDB:TRFO_13888"/>
<dbReference type="GeneID" id="94832220"/>
<reference evidence="3" key="1">
    <citation type="submission" date="2016-10" db="EMBL/GenBank/DDBJ databases">
        <authorList>
            <person name="Benchimol M."/>
            <person name="Almeida L.G."/>
            <person name="Vasconcelos A.T."/>
            <person name="Perreira-Neves A."/>
            <person name="Rosa I.A."/>
            <person name="Tasca T."/>
            <person name="Bogo M.R."/>
            <person name="de Souza W."/>
        </authorList>
    </citation>
    <scope>NUCLEOTIDE SEQUENCE [LARGE SCALE GENOMIC DNA]</scope>
    <source>
        <strain evidence="3">K</strain>
    </source>
</reference>
<proteinExistence type="predicted"/>
<feature type="chain" id="PRO_5012565891" evidence="2">
    <location>
        <begin position="22"/>
        <end position="372"/>
    </location>
</feature>
<evidence type="ECO:0000313" key="3">
    <source>
        <dbReference type="EMBL" id="OHT15721.1"/>
    </source>
</evidence>
<evidence type="ECO:0000313" key="4">
    <source>
        <dbReference type="Proteomes" id="UP000179807"/>
    </source>
</evidence>
<name>A0A1J4KWQ5_9EUKA</name>
<feature type="signal peptide" evidence="2">
    <location>
        <begin position="1"/>
        <end position="21"/>
    </location>
</feature>
<keyword evidence="1" id="KW-1133">Transmembrane helix</keyword>
<feature type="transmembrane region" description="Helical" evidence="1">
    <location>
        <begin position="126"/>
        <end position="147"/>
    </location>
</feature>
<feature type="transmembrane region" description="Helical" evidence="1">
    <location>
        <begin position="59"/>
        <end position="81"/>
    </location>
</feature>
<dbReference type="Proteomes" id="UP000179807">
    <property type="component" value="Unassembled WGS sequence"/>
</dbReference>